<accession>A0A385EG38</accession>
<dbReference type="Proteomes" id="UP000259683">
    <property type="component" value="Segment"/>
</dbReference>
<evidence type="ECO:0000313" key="1">
    <source>
        <dbReference type="EMBL" id="AXQ69892.1"/>
    </source>
</evidence>
<reference evidence="1" key="2">
    <citation type="submission" date="2021-07" db="EMBL/GenBank/DDBJ databases">
        <title>Giant CbK-like Caulobacter bacteriophages have genetically divergent genomes.</title>
        <authorList>
            <person name="Wilson K."/>
            <person name="Ely B."/>
        </authorList>
    </citation>
    <scope>NUCLEOTIDE SEQUENCE</scope>
</reference>
<proteinExistence type="predicted"/>
<keyword evidence="2" id="KW-1185">Reference proteome</keyword>
<sequence length="108" mass="11860">MADLSPILVQEITRIINSKSPLSDKPQGASGVSFVGGTLPDRITHIIAFHVEGWGLHRWASFAYVIAGPDPLNMEVRNITYREDLTMPGVAPWDDEDLTALAAKLLYV</sequence>
<gene>
    <name evidence="1" type="ORF">CcrSC_gp310</name>
</gene>
<reference evidence="1" key="1">
    <citation type="submission" date="2018-07" db="EMBL/GenBank/DDBJ databases">
        <authorList>
            <person name="Wilson K.M."/>
            <person name="Ely B."/>
        </authorList>
    </citation>
    <scope>NUCLEOTIDE SEQUENCE</scope>
</reference>
<organism evidence="1 2">
    <name type="scientific">Caulobacter phage CcrSC</name>
    <dbReference type="NCBI Taxonomy" id="2283272"/>
    <lineage>
        <taxon>Viruses</taxon>
        <taxon>Duplodnaviria</taxon>
        <taxon>Heunggongvirae</taxon>
        <taxon>Uroviricota</taxon>
        <taxon>Caudoviricetes</taxon>
        <taxon>Jeanschmidtviridae</taxon>
        <taxon>Bertelyvirus</taxon>
        <taxon>Bertelyvirus SC</taxon>
    </lineage>
</organism>
<name>A0A385EG38_9CAUD</name>
<protein>
    <submittedName>
        <fullName evidence="1">Uncharacterized protein</fullName>
    </submittedName>
</protein>
<dbReference type="EMBL" id="MH588547">
    <property type="protein sequence ID" value="AXQ69892.1"/>
    <property type="molecule type" value="Genomic_DNA"/>
</dbReference>
<evidence type="ECO:0000313" key="2">
    <source>
        <dbReference type="Proteomes" id="UP000259683"/>
    </source>
</evidence>